<evidence type="ECO:0000313" key="2">
    <source>
        <dbReference type="Proteomes" id="UP000233551"/>
    </source>
</evidence>
<evidence type="ECO:0000313" key="1">
    <source>
        <dbReference type="EMBL" id="PKI40630.1"/>
    </source>
</evidence>
<sequence>MQPYGYIDWLCCTLFVYVRTRISSCRGTCARAYATWLGSVHLPGDARRMHVRRSRHLLFYNPKVEGRQVTRAEGYGVHLIAKPYGLRNPRFRIRGFCYMRAYISHALSVL</sequence>
<name>A0A2I0IAD4_PUNGR</name>
<organism evidence="1 2">
    <name type="scientific">Punica granatum</name>
    <name type="common">Pomegranate</name>
    <dbReference type="NCBI Taxonomy" id="22663"/>
    <lineage>
        <taxon>Eukaryota</taxon>
        <taxon>Viridiplantae</taxon>
        <taxon>Streptophyta</taxon>
        <taxon>Embryophyta</taxon>
        <taxon>Tracheophyta</taxon>
        <taxon>Spermatophyta</taxon>
        <taxon>Magnoliopsida</taxon>
        <taxon>eudicotyledons</taxon>
        <taxon>Gunneridae</taxon>
        <taxon>Pentapetalae</taxon>
        <taxon>rosids</taxon>
        <taxon>malvids</taxon>
        <taxon>Myrtales</taxon>
        <taxon>Lythraceae</taxon>
        <taxon>Punica</taxon>
    </lineage>
</organism>
<dbReference type="Proteomes" id="UP000233551">
    <property type="component" value="Unassembled WGS sequence"/>
</dbReference>
<reference evidence="1 2" key="1">
    <citation type="submission" date="2017-11" db="EMBL/GenBank/DDBJ databases">
        <title>De-novo sequencing of pomegranate (Punica granatum L.) genome.</title>
        <authorList>
            <person name="Akparov Z."/>
            <person name="Amiraslanov A."/>
            <person name="Hajiyeva S."/>
            <person name="Abbasov M."/>
            <person name="Kaur K."/>
            <person name="Hamwieh A."/>
            <person name="Solovyev V."/>
            <person name="Salamov A."/>
            <person name="Braich B."/>
            <person name="Kosarev P."/>
            <person name="Mahmoud A."/>
            <person name="Hajiyev E."/>
            <person name="Babayeva S."/>
            <person name="Izzatullayeva V."/>
            <person name="Mammadov A."/>
            <person name="Mammadov A."/>
            <person name="Sharifova S."/>
            <person name="Ojaghi J."/>
            <person name="Eynullazada K."/>
            <person name="Bayramov B."/>
            <person name="Abdulazimova A."/>
            <person name="Shahmuradov I."/>
        </authorList>
    </citation>
    <scope>NUCLEOTIDE SEQUENCE [LARGE SCALE GENOMIC DNA]</scope>
    <source>
        <strain evidence="2">cv. AG2017</strain>
        <tissue evidence="1">Leaf</tissue>
    </source>
</reference>
<protein>
    <submittedName>
        <fullName evidence="1">Uncharacterized protein</fullName>
    </submittedName>
</protein>
<keyword evidence="2" id="KW-1185">Reference proteome</keyword>
<accession>A0A2I0IAD4</accession>
<proteinExistence type="predicted"/>
<dbReference type="EMBL" id="PGOL01003514">
    <property type="protein sequence ID" value="PKI40630.1"/>
    <property type="molecule type" value="Genomic_DNA"/>
</dbReference>
<gene>
    <name evidence="1" type="ORF">CRG98_038979</name>
</gene>
<dbReference type="AlphaFoldDB" id="A0A2I0IAD4"/>
<comment type="caution">
    <text evidence="1">The sequence shown here is derived from an EMBL/GenBank/DDBJ whole genome shotgun (WGS) entry which is preliminary data.</text>
</comment>